<dbReference type="GO" id="GO:0004152">
    <property type="term" value="F:dihydroorotate dehydrogenase activity"/>
    <property type="evidence" value="ECO:0007669"/>
    <property type="project" value="TreeGrafter"/>
</dbReference>
<keyword evidence="5" id="KW-0560">Oxidoreductase</keyword>
<comment type="pathway">
    <text evidence="2">Pyrimidine metabolism; UMP biosynthesis via de novo pathway.</text>
</comment>
<dbReference type="SUPFAM" id="SSF51395">
    <property type="entry name" value="FMN-linked oxidoreductases"/>
    <property type="match status" value="1"/>
</dbReference>
<dbReference type="InterPro" id="IPR050074">
    <property type="entry name" value="DHO_dehydrogenase"/>
</dbReference>
<feature type="non-terminal residue" evidence="7">
    <location>
        <position position="165"/>
    </location>
</feature>
<reference evidence="7" key="1">
    <citation type="submission" date="2018-05" db="EMBL/GenBank/DDBJ databases">
        <authorList>
            <person name="Lanie J.A."/>
            <person name="Ng W.-L."/>
            <person name="Kazmierczak K.M."/>
            <person name="Andrzejewski T.M."/>
            <person name="Davidsen T.M."/>
            <person name="Wayne K.J."/>
            <person name="Tettelin H."/>
            <person name="Glass J.I."/>
            <person name="Rusch D."/>
            <person name="Podicherti R."/>
            <person name="Tsui H.-C.T."/>
            <person name="Winkler M.E."/>
        </authorList>
    </citation>
    <scope>NUCLEOTIDE SEQUENCE</scope>
</reference>
<evidence type="ECO:0000259" key="6">
    <source>
        <dbReference type="Pfam" id="PF01180"/>
    </source>
</evidence>
<feature type="domain" description="Dihydroorotate dehydrogenase catalytic" evidence="6">
    <location>
        <begin position="48"/>
        <end position="163"/>
    </location>
</feature>
<dbReference type="PROSITE" id="PS00911">
    <property type="entry name" value="DHODEHASE_1"/>
    <property type="match status" value="1"/>
</dbReference>
<keyword evidence="3" id="KW-0285">Flavoprotein</keyword>
<dbReference type="GO" id="GO:0006207">
    <property type="term" value="P:'de novo' pyrimidine nucleobase biosynthetic process"/>
    <property type="evidence" value="ECO:0007669"/>
    <property type="project" value="InterPro"/>
</dbReference>
<evidence type="ECO:0000313" key="7">
    <source>
        <dbReference type="EMBL" id="SVE35475.1"/>
    </source>
</evidence>
<evidence type="ECO:0000256" key="3">
    <source>
        <dbReference type="ARBA" id="ARBA00022630"/>
    </source>
</evidence>
<protein>
    <recommendedName>
        <fullName evidence="6">Dihydroorotate dehydrogenase catalytic domain-containing protein</fullName>
    </recommendedName>
</protein>
<proteinExistence type="predicted"/>
<name>A0A383CUC8_9ZZZZ</name>
<evidence type="ECO:0000256" key="1">
    <source>
        <dbReference type="ARBA" id="ARBA00001917"/>
    </source>
</evidence>
<evidence type="ECO:0000256" key="4">
    <source>
        <dbReference type="ARBA" id="ARBA00022643"/>
    </source>
</evidence>
<dbReference type="PANTHER" id="PTHR48109:SF4">
    <property type="entry name" value="DIHYDROOROTATE DEHYDROGENASE (QUINONE), MITOCHONDRIAL"/>
    <property type="match status" value="1"/>
</dbReference>
<evidence type="ECO:0000256" key="5">
    <source>
        <dbReference type="ARBA" id="ARBA00023002"/>
    </source>
</evidence>
<evidence type="ECO:0000256" key="2">
    <source>
        <dbReference type="ARBA" id="ARBA00004725"/>
    </source>
</evidence>
<dbReference type="EMBL" id="UINC01211539">
    <property type="protein sequence ID" value="SVE35475.1"/>
    <property type="molecule type" value="Genomic_DNA"/>
</dbReference>
<organism evidence="7">
    <name type="scientific">marine metagenome</name>
    <dbReference type="NCBI Taxonomy" id="408172"/>
    <lineage>
        <taxon>unclassified sequences</taxon>
        <taxon>metagenomes</taxon>
        <taxon>ecological metagenomes</taxon>
    </lineage>
</organism>
<gene>
    <name evidence="7" type="ORF">METZ01_LOCUS488329</name>
</gene>
<comment type="cofactor">
    <cofactor evidence="1">
        <name>FMN</name>
        <dbReference type="ChEBI" id="CHEBI:58210"/>
    </cofactor>
</comment>
<dbReference type="GO" id="GO:0044205">
    <property type="term" value="P:'de novo' UMP biosynthetic process"/>
    <property type="evidence" value="ECO:0007669"/>
    <property type="project" value="UniProtKB-UniPathway"/>
</dbReference>
<dbReference type="InterPro" id="IPR001295">
    <property type="entry name" value="Dihydroorotate_DH_CS"/>
</dbReference>
<dbReference type="UniPathway" id="UPA00070"/>
<dbReference type="Pfam" id="PF01180">
    <property type="entry name" value="DHO_dh"/>
    <property type="match status" value="1"/>
</dbReference>
<sequence>MDLYSNLIKPLLFRLPPERAQKLAHIALRAIPLWKVLGQFWQVSDPRLTTTVANIKIANPIGLAAGYDKNCEAITSLYNLGFGYIVAGTVTNHFRAGNPSPRLLREPSNQSLINSLGFPSKGLESISQELAARYNNAIPLLISISGLSIEEFVDCYKNLQPVSSG</sequence>
<keyword evidence="4" id="KW-0288">FMN</keyword>
<dbReference type="PANTHER" id="PTHR48109">
    <property type="entry name" value="DIHYDROOROTATE DEHYDROGENASE (QUINONE), MITOCHONDRIAL-RELATED"/>
    <property type="match status" value="1"/>
</dbReference>
<accession>A0A383CUC8</accession>
<dbReference type="GO" id="GO:0005737">
    <property type="term" value="C:cytoplasm"/>
    <property type="evidence" value="ECO:0007669"/>
    <property type="project" value="InterPro"/>
</dbReference>
<dbReference type="AlphaFoldDB" id="A0A383CUC8"/>
<dbReference type="Gene3D" id="3.20.20.70">
    <property type="entry name" value="Aldolase class I"/>
    <property type="match status" value="1"/>
</dbReference>
<dbReference type="InterPro" id="IPR013785">
    <property type="entry name" value="Aldolase_TIM"/>
</dbReference>
<dbReference type="InterPro" id="IPR005720">
    <property type="entry name" value="Dihydroorotate_DH_cat"/>
</dbReference>